<proteinExistence type="predicted"/>
<dbReference type="EMBL" id="JARBHB010000002">
    <property type="protein sequence ID" value="KAJ8893562.1"/>
    <property type="molecule type" value="Genomic_DNA"/>
</dbReference>
<accession>A0ABQ9IA77</accession>
<comment type="caution">
    <text evidence="1">The sequence shown here is derived from an EMBL/GenBank/DDBJ whole genome shotgun (WGS) entry which is preliminary data.</text>
</comment>
<organism evidence="1 2">
    <name type="scientific">Dryococelus australis</name>
    <dbReference type="NCBI Taxonomy" id="614101"/>
    <lineage>
        <taxon>Eukaryota</taxon>
        <taxon>Metazoa</taxon>
        <taxon>Ecdysozoa</taxon>
        <taxon>Arthropoda</taxon>
        <taxon>Hexapoda</taxon>
        <taxon>Insecta</taxon>
        <taxon>Pterygota</taxon>
        <taxon>Neoptera</taxon>
        <taxon>Polyneoptera</taxon>
        <taxon>Phasmatodea</taxon>
        <taxon>Verophasmatodea</taxon>
        <taxon>Anareolatae</taxon>
        <taxon>Phasmatidae</taxon>
        <taxon>Eurycanthinae</taxon>
        <taxon>Dryococelus</taxon>
    </lineage>
</organism>
<dbReference type="Proteomes" id="UP001159363">
    <property type="component" value="Chromosome 2"/>
</dbReference>
<evidence type="ECO:0000313" key="2">
    <source>
        <dbReference type="Proteomes" id="UP001159363"/>
    </source>
</evidence>
<gene>
    <name evidence="1" type="ORF">PR048_006161</name>
</gene>
<sequence length="143" mass="15654">MGLCYWSSASRMTRKAGGRYHGPKRGNGCGDRKILNYFPSIVTNFTGRMSLTCSSGVVVRLLASRLGEPGSIPGGVTPDFHMWESCRTMPLVDEFFLWSLPFLSPMHLGAAPYSHLSNLIGSQDLDVKSVQICSLTHSTVTLK</sequence>
<protein>
    <submittedName>
        <fullName evidence="1">Uncharacterized protein</fullName>
    </submittedName>
</protein>
<name>A0ABQ9IA77_9NEOP</name>
<evidence type="ECO:0000313" key="1">
    <source>
        <dbReference type="EMBL" id="KAJ8893562.1"/>
    </source>
</evidence>
<keyword evidence="2" id="KW-1185">Reference proteome</keyword>
<reference evidence="1 2" key="1">
    <citation type="submission" date="2023-02" db="EMBL/GenBank/DDBJ databases">
        <title>LHISI_Scaffold_Assembly.</title>
        <authorList>
            <person name="Stuart O.P."/>
            <person name="Cleave R."/>
            <person name="Magrath M.J.L."/>
            <person name="Mikheyev A.S."/>
        </authorList>
    </citation>
    <scope>NUCLEOTIDE SEQUENCE [LARGE SCALE GENOMIC DNA]</scope>
    <source>
        <strain evidence="1">Daus_M_001</strain>
        <tissue evidence="1">Leg muscle</tissue>
    </source>
</reference>